<dbReference type="EMBL" id="JAHUTJ010026428">
    <property type="protein sequence ID" value="MED6274781.1"/>
    <property type="molecule type" value="Genomic_DNA"/>
</dbReference>
<feature type="domain" description="C-type lectin" evidence="2">
    <location>
        <begin position="423"/>
        <end position="529"/>
    </location>
</feature>
<dbReference type="SUPFAM" id="SSF56436">
    <property type="entry name" value="C-type lectin-like"/>
    <property type="match status" value="1"/>
</dbReference>
<name>A0ABU7DIN2_9TELE</name>
<sequence>MTRTSGLVFLLLAAQISASQTLTSTGKEFVVVFPENIAYYHPSSPENKIWITALHNGTVITISPPPAEGSPQNLIAGETKSFKMTQELGKLDFSNSLNSAPFEVFSISDKTINITSSKDVVVQAISIKNRSVQSALVIPADKLSLKYFLPPVPEIEGTTDQGVLVVNVTERGPFRLIIINPSYDTVKVAIKGGGEISGDIKSGEVAQIWVTNTSTSQFVEADKPVAVFFSHPCATQYDCTCGLLHAMLPPAKNRTMKFPVPPVLAEQASILLSDQHFKGYESFKSYSAVVQSAGTAILYQPSLLLTLIPEEEFGSCFVVPFIENKKNFLIIVVHKEHKDGIHVGKVPLNNADWQELKGTDYVSTNLSTSSPNTLIWHNSSTMAVYFVGNENNTWFGNPAPVVSVTPDFRGCAVTPEEINILYDAKSWQDSIQSCKDIGLHLISLSDKNLQKHVCSKLPKNGVQNVWIGMRRSSMTGDWYWLNRHPFNNTNWAPGEQVGDGQCGVMSLKSSRNCGWNDEDCCKTIHPVCYRDPVILQI</sequence>
<evidence type="ECO:0000313" key="4">
    <source>
        <dbReference type="Proteomes" id="UP001352852"/>
    </source>
</evidence>
<feature type="chain" id="PRO_5045177125" description="C-type lectin domain-containing protein" evidence="1">
    <location>
        <begin position="19"/>
        <end position="537"/>
    </location>
</feature>
<dbReference type="InterPro" id="IPR016186">
    <property type="entry name" value="C-type_lectin-like/link_sf"/>
</dbReference>
<evidence type="ECO:0000259" key="2">
    <source>
        <dbReference type="PROSITE" id="PS50041"/>
    </source>
</evidence>
<reference evidence="3 4" key="1">
    <citation type="submission" date="2021-06" db="EMBL/GenBank/DDBJ databases">
        <authorList>
            <person name="Palmer J.M."/>
        </authorList>
    </citation>
    <scope>NUCLEOTIDE SEQUENCE [LARGE SCALE GENOMIC DNA]</scope>
    <source>
        <strain evidence="3 4">CL_MEX2019</strain>
        <tissue evidence="3">Muscle</tissue>
    </source>
</reference>
<dbReference type="InterPro" id="IPR001304">
    <property type="entry name" value="C-type_lectin-like"/>
</dbReference>
<dbReference type="PROSITE" id="PS50041">
    <property type="entry name" value="C_TYPE_LECTIN_2"/>
    <property type="match status" value="1"/>
</dbReference>
<dbReference type="Pfam" id="PF00059">
    <property type="entry name" value="Lectin_C"/>
    <property type="match status" value="1"/>
</dbReference>
<feature type="signal peptide" evidence="1">
    <location>
        <begin position="1"/>
        <end position="18"/>
    </location>
</feature>
<dbReference type="Pfam" id="PF17517">
    <property type="entry name" value="IgGFc_binding"/>
    <property type="match status" value="1"/>
</dbReference>
<dbReference type="InterPro" id="IPR035234">
    <property type="entry name" value="IgGFc-bd_N"/>
</dbReference>
<dbReference type="SMART" id="SM00034">
    <property type="entry name" value="CLECT"/>
    <property type="match status" value="1"/>
</dbReference>
<comment type="caution">
    <text evidence="3">The sequence shown here is derived from an EMBL/GenBank/DDBJ whole genome shotgun (WGS) entry which is preliminary data.</text>
</comment>
<keyword evidence="1" id="KW-0732">Signal</keyword>
<gene>
    <name evidence="3" type="ORF">CHARACLAT_019882</name>
</gene>
<evidence type="ECO:0000256" key="1">
    <source>
        <dbReference type="SAM" id="SignalP"/>
    </source>
</evidence>
<dbReference type="PANTHER" id="PTHR46534">
    <property type="entry name" value="IGGFC_BINDING DOMAIN-CONTAINING PROTEIN"/>
    <property type="match status" value="1"/>
</dbReference>
<dbReference type="InterPro" id="IPR016187">
    <property type="entry name" value="CTDL_fold"/>
</dbReference>
<dbReference type="CDD" id="cd00037">
    <property type="entry name" value="CLECT"/>
    <property type="match status" value="1"/>
</dbReference>
<dbReference type="Proteomes" id="UP001352852">
    <property type="component" value="Unassembled WGS sequence"/>
</dbReference>
<dbReference type="PANTHER" id="PTHR46534:SF1">
    <property type="entry name" value="IGGFC-BINDING PROTEIN N-TERMINAL DOMAIN-CONTAINING PROTEIN"/>
    <property type="match status" value="1"/>
</dbReference>
<proteinExistence type="predicted"/>
<keyword evidence="4" id="KW-1185">Reference proteome</keyword>
<evidence type="ECO:0000313" key="3">
    <source>
        <dbReference type="EMBL" id="MED6274781.1"/>
    </source>
</evidence>
<protein>
    <recommendedName>
        <fullName evidence="2">C-type lectin domain-containing protein</fullName>
    </recommendedName>
</protein>
<accession>A0ABU7DIN2</accession>
<organism evidence="3 4">
    <name type="scientific">Characodon lateralis</name>
    <dbReference type="NCBI Taxonomy" id="208331"/>
    <lineage>
        <taxon>Eukaryota</taxon>
        <taxon>Metazoa</taxon>
        <taxon>Chordata</taxon>
        <taxon>Craniata</taxon>
        <taxon>Vertebrata</taxon>
        <taxon>Euteleostomi</taxon>
        <taxon>Actinopterygii</taxon>
        <taxon>Neopterygii</taxon>
        <taxon>Teleostei</taxon>
        <taxon>Neoteleostei</taxon>
        <taxon>Acanthomorphata</taxon>
        <taxon>Ovalentaria</taxon>
        <taxon>Atherinomorphae</taxon>
        <taxon>Cyprinodontiformes</taxon>
        <taxon>Goodeidae</taxon>
        <taxon>Characodon</taxon>
    </lineage>
</organism>
<dbReference type="Gene3D" id="3.10.100.10">
    <property type="entry name" value="Mannose-Binding Protein A, subunit A"/>
    <property type="match status" value="1"/>
</dbReference>